<reference evidence="2" key="2">
    <citation type="submission" date="2023-04" db="EMBL/GenBank/DDBJ databases">
        <authorList>
            <person name="Bruccoleri R.E."/>
            <person name="Oakeley E.J."/>
            <person name="Faust A.-M."/>
            <person name="Dessus-Babus S."/>
            <person name="Altorfer M."/>
            <person name="Burckhardt D."/>
            <person name="Oertli M."/>
            <person name="Naumann U."/>
            <person name="Petersen F."/>
            <person name="Wong J."/>
        </authorList>
    </citation>
    <scope>NUCLEOTIDE SEQUENCE</scope>
    <source>
        <strain evidence="2">GSM-AAB239-AS_SAM_17_03QT</strain>
        <tissue evidence="2">Leaf</tissue>
    </source>
</reference>
<dbReference type="EMBL" id="JANAVB010045019">
    <property type="protein sequence ID" value="KAJ6790809.1"/>
    <property type="molecule type" value="Genomic_DNA"/>
</dbReference>
<evidence type="ECO:0000313" key="3">
    <source>
        <dbReference type="EMBL" id="KAJ6833605.1"/>
    </source>
</evidence>
<keyword evidence="4" id="KW-1185">Reference proteome</keyword>
<dbReference type="AlphaFoldDB" id="A0AAX6GYM4"/>
<dbReference type="EMBL" id="JANAVB010014799">
    <property type="protein sequence ID" value="KAJ6833604.1"/>
    <property type="molecule type" value="Genomic_DNA"/>
</dbReference>
<reference evidence="2" key="1">
    <citation type="journal article" date="2023" name="GigaByte">
        <title>Genome assembly of the bearded iris, Iris pallida Lam.</title>
        <authorList>
            <person name="Bruccoleri R.E."/>
            <person name="Oakeley E.J."/>
            <person name="Faust A.M.E."/>
            <person name="Altorfer M."/>
            <person name="Dessus-Babus S."/>
            <person name="Burckhardt D."/>
            <person name="Oertli M."/>
            <person name="Naumann U."/>
            <person name="Petersen F."/>
            <person name="Wong J."/>
        </authorList>
    </citation>
    <scope>NUCLEOTIDE SEQUENCE</scope>
    <source>
        <strain evidence="2">GSM-AAB239-AS_SAM_17_03QT</strain>
    </source>
</reference>
<accession>A0AAX6GYM4</accession>
<organism evidence="2 4">
    <name type="scientific">Iris pallida</name>
    <name type="common">Sweet iris</name>
    <dbReference type="NCBI Taxonomy" id="29817"/>
    <lineage>
        <taxon>Eukaryota</taxon>
        <taxon>Viridiplantae</taxon>
        <taxon>Streptophyta</taxon>
        <taxon>Embryophyta</taxon>
        <taxon>Tracheophyta</taxon>
        <taxon>Spermatophyta</taxon>
        <taxon>Magnoliopsida</taxon>
        <taxon>Liliopsida</taxon>
        <taxon>Asparagales</taxon>
        <taxon>Iridaceae</taxon>
        <taxon>Iridoideae</taxon>
        <taxon>Irideae</taxon>
        <taxon>Iris</taxon>
    </lineage>
</organism>
<dbReference type="SUPFAM" id="SSF57938">
    <property type="entry name" value="DnaJ/Hsp40 cysteine-rich domain"/>
    <property type="match status" value="1"/>
</dbReference>
<proteinExistence type="predicted"/>
<comment type="caution">
    <text evidence="2">The sequence shown here is derived from an EMBL/GenBank/DDBJ whole genome shotgun (WGS) entry which is preliminary data.</text>
</comment>
<evidence type="ECO:0000313" key="2">
    <source>
        <dbReference type="EMBL" id="KAJ6833604.1"/>
    </source>
</evidence>
<gene>
    <name evidence="1" type="ORF">M6B38_248495</name>
    <name evidence="2" type="ORF">M6B38_337960</name>
    <name evidence="3" type="ORF">M6B38_337965</name>
</gene>
<name>A0AAX6GYM4_IRIPA</name>
<dbReference type="EMBL" id="JANAVB010014799">
    <property type="protein sequence ID" value="KAJ6833605.1"/>
    <property type="molecule type" value="Genomic_DNA"/>
</dbReference>
<protein>
    <submittedName>
        <fullName evidence="2">Peptidoglycan binding domain containing protein</fullName>
    </submittedName>
</protein>
<dbReference type="Gene3D" id="2.10.230.10">
    <property type="entry name" value="Heat shock protein DnaJ, cysteine-rich domain"/>
    <property type="match status" value="1"/>
</dbReference>
<sequence>MASSTLLSGPQRPFLKCSFLNPFRVHQNPNANPTFPPKFSISACSSFSWEREEQLWLREEQRWLREESRWRSERQSLLGQIAALRHRIEATERHRLPEAASVAPPLLAEETDQVKEMILEVDRVRVSEDDAEKKVERKTMLRMGSEGEDVRAMQSGTNGAPGPPVTKITEMQQTVTKETGDEEVEVSDHKVFLLGENRWEEQSRLRNRNKPAVGSKAVSATKCLTCHGEGLLNCTECDGSGEPNIEPQFLEWLGEDSKCPYCEGLGYTICDDCQGKKATGQT</sequence>
<dbReference type="GO" id="GO:0009507">
    <property type="term" value="C:chloroplast"/>
    <property type="evidence" value="ECO:0007669"/>
    <property type="project" value="TreeGrafter"/>
</dbReference>
<dbReference type="PANTHER" id="PTHR15852">
    <property type="entry name" value="PLASTID TRANSCRIPTIONALLY ACTIVE PROTEIN"/>
    <property type="match status" value="1"/>
</dbReference>
<evidence type="ECO:0000313" key="1">
    <source>
        <dbReference type="EMBL" id="KAJ6790809.1"/>
    </source>
</evidence>
<dbReference type="PANTHER" id="PTHR15852:SF16">
    <property type="entry name" value="PROTEIN DISULFIDE ISOMERASE PTAC5, CHLOROPLASTIC"/>
    <property type="match status" value="1"/>
</dbReference>
<dbReference type="Proteomes" id="UP001140949">
    <property type="component" value="Unassembled WGS sequence"/>
</dbReference>
<dbReference type="GO" id="GO:0009658">
    <property type="term" value="P:chloroplast organization"/>
    <property type="evidence" value="ECO:0007669"/>
    <property type="project" value="TreeGrafter"/>
</dbReference>
<evidence type="ECO:0000313" key="4">
    <source>
        <dbReference type="Proteomes" id="UP001140949"/>
    </source>
</evidence>
<dbReference type="InterPro" id="IPR036410">
    <property type="entry name" value="HSP_DnaJ_Cys-rich_dom_sf"/>
</dbReference>
<dbReference type="GO" id="GO:0003756">
    <property type="term" value="F:protein disulfide isomerase activity"/>
    <property type="evidence" value="ECO:0007669"/>
    <property type="project" value="TreeGrafter"/>
</dbReference>